<evidence type="ECO:0000256" key="3">
    <source>
        <dbReference type="ARBA" id="ARBA00022723"/>
    </source>
</evidence>
<dbReference type="GO" id="GO:0051536">
    <property type="term" value="F:iron-sulfur cluster binding"/>
    <property type="evidence" value="ECO:0007669"/>
    <property type="project" value="UniProtKB-KW"/>
</dbReference>
<protein>
    <submittedName>
        <fullName evidence="8">Cysteine desulfurase</fullName>
    </submittedName>
</protein>
<dbReference type="Pfam" id="PF00266">
    <property type="entry name" value="Aminotran_5"/>
    <property type="match status" value="1"/>
</dbReference>
<sequence>MIYFDNSATTKPLPEVLDSYQKVAGELFGNPSSVHSFGGKVERLMQQSRHQAAQLFGVEAQEVIFTSGGTEGNNMAIKGIAFMHQSRGKHIITSKIEHPSVLEAFRALETLGFEVTYIDVNKEGKVDPDSVELALRKDTILVSIMSVNNELGTVQPVKEIGDKLKHYPKVFFHVDHVQGLGKIRMPIIESGIDLCTVSGHKIHGLKGSGALIIRKNVSLFPLLHGGDQELERRAGTENLPANVAFVKALRLTLEKQKQSSDHLSQIHQYIRWELKKMEQVIINSPYDSAPHIINFSIPGFKPEVVIHSLGEKEIYISTKSACSSREPEVSTVLKACSLDYERTSSALRVSLSYHNTIEEADSFIEALKETIEQLKETMRR</sequence>
<evidence type="ECO:0000256" key="4">
    <source>
        <dbReference type="ARBA" id="ARBA00022898"/>
    </source>
</evidence>
<dbReference type="InterPro" id="IPR015422">
    <property type="entry name" value="PyrdxlP-dep_Trfase_small"/>
</dbReference>
<dbReference type="FunFam" id="3.40.640.10:FF:000084">
    <property type="entry name" value="IscS-like cysteine desulfurase"/>
    <property type="match status" value="1"/>
</dbReference>
<evidence type="ECO:0000313" key="8">
    <source>
        <dbReference type="EMBL" id="SFG52173.1"/>
    </source>
</evidence>
<dbReference type="RefSeq" id="WP_089754292.1">
    <property type="nucleotide sequence ID" value="NZ_FOOG01000051.1"/>
</dbReference>
<dbReference type="InterPro" id="IPR000192">
    <property type="entry name" value="Aminotrans_V_dom"/>
</dbReference>
<feature type="domain" description="Aminotransferase class V" evidence="7">
    <location>
        <begin position="2"/>
        <end position="363"/>
    </location>
</feature>
<proteinExistence type="inferred from homology"/>
<dbReference type="PANTHER" id="PTHR11601:SF50">
    <property type="entry name" value="CYSTEINE DESULFURASE ISCS 2-RELATED"/>
    <property type="match status" value="1"/>
</dbReference>
<keyword evidence="5" id="KW-0408">Iron</keyword>
<keyword evidence="4" id="KW-0663">Pyridoxal phosphate</keyword>
<dbReference type="OrthoDB" id="9808002at2"/>
<gene>
    <name evidence="8" type="ORF">SAMN05216353_15113</name>
</gene>
<keyword evidence="6" id="KW-0411">Iron-sulfur</keyword>
<evidence type="ECO:0000313" key="9">
    <source>
        <dbReference type="Proteomes" id="UP000198897"/>
    </source>
</evidence>
<evidence type="ECO:0000256" key="1">
    <source>
        <dbReference type="ARBA" id="ARBA00001933"/>
    </source>
</evidence>
<dbReference type="GO" id="GO:0046872">
    <property type="term" value="F:metal ion binding"/>
    <property type="evidence" value="ECO:0007669"/>
    <property type="project" value="UniProtKB-KW"/>
</dbReference>
<dbReference type="Gene3D" id="1.10.260.50">
    <property type="match status" value="1"/>
</dbReference>
<accession>A0A1I2SI59</accession>
<dbReference type="EMBL" id="FOOG01000051">
    <property type="protein sequence ID" value="SFG52173.1"/>
    <property type="molecule type" value="Genomic_DNA"/>
</dbReference>
<reference evidence="9" key="1">
    <citation type="submission" date="2016-10" db="EMBL/GenBank/DDBJ databases">
        <authorList>
            <person name="Varghese N."/>
            <person name="Submissions S."/>
        </authorList>
    </citation>
    <scope>NUCLEOTIDE SEQUENCE [LARGE SCALE GENOMIC DNA]</scope>
    <source>
        <strain evidence="9">FP5</strain>
    </source>
</reference>
<name>A0A1I2SI59_9BACI</name>
<dbReference type="Gene3D" id="3.40.640.10">
    <property type="entry name" value="Type I PLP-dependent aspartate aminotransferase-like (Major domain)"/>
    <property type="match status" value="1"/>
</dbReference>
<dbReference type="Gene3D" id="3.90.1150.10">
    <property type="entry name" value="Aspartate Aminotransferase, domain 1"/>
    <property type="match status" value="1"/>
</dbReference>
<dbReference type="Proteomes" id="UP000198897">
    <property type="component" value="Unassembled WGS sequence"/>
</dbReference>
<evidence type="ECO:0000256" key="5">
    <source>
        <dbReference type="ARBA" id="ARBA00023004"/>
    </source>
</evidence>
<dbReference type="AlphaFoldDB" id="A0A1I2SI59"/>
<evidence type="ECO:0000259" key="7">
    <source>
        <dbReference type="Pfam" id="PF00266"/>
    </source>
</evidence>
<comment type="cofactor">
    <cofactor evidence="1">
        <name>pyridoxal 5'-phosphate</name>
        <dbReference type="ChEBI" id="CHEBI:597326"/>
    </cofactor>
</comment>
<dbReference type="InterPro" id="IPR016454">
    <property type="entry name" value="Cysteine_dSase"/>
</dbReference>
<evidence type="ECO:0000256" key="2">
    <source>
        <dbReference type="ARBA" id="ARBA00006490"/>
    </source>
</evidence>
<organism evidence="8 9">
    <name type="scientific">Halobacillus alkaliphilus</name>
    <dbReference type="NCBI Taxonomy" id="396056"/>
    <lineage>
        <taxon>Bacteria</taxon>
        <taxon>Bacillati</taxon>
        <taxon>Bacillota</taxon>
        <taxon>Bacilli</taxon>
        <taxon>Bacillales</taxon>
        <taxon>Bacillaceae</taxon>
        <taxon>Halobacillus</taxon>
    </lineage>
</organism>
<comment type="similarity">
    <text evidence="2">Belongs to the class-V pyridoxal-phosphate-dependent aminotransferase family. NifS/IscS subfamily.</text>
</comment>
<keyword evidence="3" id="KW-0479">Metal-binding</keyword>
<dbReference type="PANTHER" id="PTHR11601">
    <property type="entry name" value="CYSTEINE DESULFURYLASE FAMILY MEMBER"/>
    <property type="match status" value="1"/>
</dbReference>
<dbReference type="InterPro" id="IPR015421">
    <property type="entry name" value="PyrdxlP-dep_Trfase_major"/>
</dbReference>
<dbReference type="GO" id="GO:0031071">
    <property type="term" value="F:cysteine desulfurase activity"/>
    <property type="evidence" value="ECO:0007669"/>
    <property type="project" value="UniProtKB-ARBA"/>
</dbReference>
<dbReference type="PIRSF" id="PIRSF005572">
    <property type="entry name" value="NifS"/>
    <property type="match status" value="1"/>
</dbReference>
<evidence type="ECO:0000256" key="6">
    <source>
        <dbReference type="ARBA" id="ARBA00023014"/>
    </source>
</evidence>
<keyword evidence="9" id="KW-1185">Reference proteome</keyword>
<dbReference type="SUPFAM" id="SSF53383">
    <property type="entry name" value="PLP-dependent transferases"/>
    <property type="match status" value="1"/>
</dbReference>
<dbReference type="InterPro" id="IPR015424">
    <property type="entry name" value="PyrdxlP-dep_Trfase"/>
</dbReference>